<name>Q4K4V8_PSEF5</name>
<evidence type="ECO:0000313" key="1">
    <source>
        <dbReference type="EMBL" id="AAY94858.1"/>
    </source>
</evidence>
<accession>Q4K4V8</accession>
<dbReference type="KEGG" id="pfl:PFL_5667"/>
<dbReference type="EMBL" id="CP000076">
    <property type="protein sequence ID" value="AAY94858.1"/>
    <property type="molecule type" value="Genomic_DNA"/>
</dbReference>
<sequence>MGMNKDVGMTYRLSLSGFQDAVEHFHTVVEALAFYESLQEREGDAPGAGRAELHCLQRNTFVVLLPGISVQTVTEELETVWEWAPEDRLKIRPMLKERYRTKT</sequence>
<dbReference type="HOGENOM" id="CLU_2318007_0_0_6"/>
<gene>
    <name evidence="1" type="ordered locus">PFL_5667</name>
</gene>
<evidence type="ECO:0000313" key="2">
    <source>
        <dbReference type="Proteomes" id="UP000008540"/>
    </source>
</evidence>
<protein>
    <submittedName>
        <fullName evidence="1">Uncharacterized protein</fullName>
    </submittedName>
</protein>
<dbReference type="Proteomes" id="UP000008540">
    <property type="component" value="Chromosome"/>
</dbReference>
<organism evidence="1 2">
    <name type="scientific">Pseudomonas fluorescens (strain ATCC BAA-477 / NRRL B-23932 / Pf-5)</name>
    <dbReference type="NCBI Taxonomy" id="220664"/>
    <lineage>
        <taxon>Bacteria</taxon>
        <taxon>Pseudomonadati</taxon>
        <taxon>Pseudomonadota</taxon>
        <taxon>Gammaproteobacteria</taxon>
        <taxon>Pseudomonadales</taxon>
        <taxon>Pseudomonadaceae</taxon>
        <taxon>Pseudomonas</taxon>
    </lineage>
</organism>
<proteinExistence type="predicted"/>
<dbReference type="AlphaFoldDB" id="Q4K4V8"/>
<reference evidence="1 2" key="1">
    <citation type="journal article" date="2005" name="Nat. Biotechnol.">
        <title>Complete genome sequence of the plant commensal Pseudomonas fluorescens Pf-5.</title>
        <authorList>
            <person name="Paulsen I.T."/>
            <person name="Press C.M."/>
            <person name="Ravel J."/>
            <person name="Kobayashi D.Y."/>
            <person name="Myers G.S."/>
            <person name="Mavrodi D.V."/>
            <person name="DeBoy R.T."/>
            <person name="Seshadri R."/>
            <person name="Ren Q."/>
            <person name="Madupu R."/>
            <person name="Dodson R.J."/>
            <person name="Durkin A.S."/>
            <person name="Brinkac L.M."/>
            <person name="Daugherty S.C."/>
            <person name="Sullivan S.A."/>
            <person name="Rosovitz M.J."/>
            <person name="Gwinn M.L."/>
            <person name="Zhou L."/>
            <person name="Schneider D.J."/>
            <person name="Cartinhour S.W."/>
            <person name="Nelson W.C."/>
            <person name="Weidman J."/>
            <person name="Watkins K."/>
            <person name="Tran K."/>
            <person name="Khouri H."/>
            <person name="Pierson E.A."/>
            <person name="Pierson L.S.III."/>
            <person name="Thomashow L.S."/>
            <person name="Loper J.E."/>
        </authorList>
    </citation>
    <scope>NUCLEOTIDE SEQUENCE [LARGE SCALE GENOMIC DNA]</scope>
    <source>
        <strain evidence="2">ATCC BAA-477 / NRRL B-23932 / Pf-5</strain>
    </source>
</reference>